<sequence length="327" mass="35400">MESHTFPHPELLDAALARLIPAQQVILTEFRPLPSFRRNAWHVIFRDRSDKSRSTLSLLALLVPRTLEYSTPTTSYAIATSAGLPTPTIRSVAEGPENVLFLCSLPSGTALTEVLRECDAPWQISAAAVSLARFLVQLHRTPSSTLGIEATAERTAERDRSRIATLREVIRDAPDSLRGTLEGILDWIDDQLHVSAPLVPTLGHFPLTTVFVQSGEVSCAFGWEQLALRPAAADFAGLLFELAPFDSAVRALFLSVVQASYLQAGGSTLADAPARALLDIVERTLIAWTARASHAFSGGPRDPFGVVRTLESAHRAARSGLAAMAYL</sequence>
<dbReference type="Gene3D" id="3.90.1200.10">
    <property type="match status" value="1"/>
</dbReference>
<comment type="caution">
    <text evidence="2">The sequence shown here is derived from an EMBL/GenBank/DDBJ whole genome shotgun (WGS) entry which is preliminary data.</text>
</comment>
<reference evidence="2" key="1">
    <citation type="journal article" date="2020" name="mSystems">
        <title>Genome- and Community-Level Interaction Insights into Carbon Utilization and Element Cycling Functions of Hydrothermarchaeota in Hydrothermal Sediment.</title>
        <authorList>
            <person name="Zhou Z."/>
            <person name="Liu Y."/>
            <person name="Xu W."/>
            <person name="Pan J."/>
            <person name="Luo Z.H."/>
            <person name="Li M."/>
        </authorList>
    </citation>
    <scope>NUCLEOTIDE SEQUENCE [LARGE SCALE GENOMIC DNA]</scope>
    <source>
        <strain evidence="2">SpSt-222</strain>
    </source>
</reference>
<dbReference type="EMBL" id="DSJL01000010">
    <property type="protein sequence ID" value="HEF64931.1"/>
    <property type="molecule type" value="Genomic_DNA"/>
</dbReference>
<dbReference type="AlphaFoldDB" id="A0A7C1JQU6"/>
<proteinExistence type="predicted"/>
<dbReference type="InterPro" id="IPR002575">
    <property type="entry name" value="Aminoglycoside_PTrfase"/>
</dbReference>
<gene>
    <name evidence="2" type="ORF">ENP47_04965</name>
</gene>
<protein>
    <recommendedName>
        <fullName evidence="1">Aminoglycoside phosphotransferase domain-containing protein</fullName>
    </recommendedName>
</protein>
<dbReference type="InterPro" id="IPR011009">
    <property type="entry name" value="Kinase-like_dom_sf"/>
</dbReference>
<name>A0A7C1JQU6_THERO</name>
<accession>A0A7C1JQU6</accession>
<feature type="domain" description="Aminoglycoside phosphotransferase" evidence="1">
    <location>
        <begin position="81"/>
        <end position="262"/>
    </location>
</feature>
<evidence type="ECO:0000313" key="2">
    <source>
        <dbReference type="EMBL" id="HEF64931.1"/>
    </source>
</evidence>
<evidence type="ECO:0000259" key="1">
    <source>
        <dbReference type="Pfam" id="PF01636"/>
    </source>
</evidence>
<dbReference type="SUPFAM" id="SSF56112">
    <property type="entry name" value="Protein kinase-like (PK-like)"/>
    <property type="match status" value="1"/>
</dbReference>
<dbReference type="Pfam" id="PF01636">
    <property type="entry name" value="APH"/>
    <property type="match status" value="1"/>
</dbReference>
<organism evidence="2">
    <name type="scientific">Thermomicrobium roseum</name>
    <dbReference type="NCBI Taxonomy" id="500"/>
    <lineage>
        <taxon>Bacteria</taxon>
        <taxon>Pseudomonadati</taxon>
        <taxon>Thermomicrobiota</taxon>
        <taxon>Thermomicrobia</taxon>
        <taxon>Thermomicrobiales</taxon>
        <taxon>Thermomicrobiaceae</taxon>
        <taxon>Thermomicrobium</taxon>
    </lineage>
</organism>